<name>W2V1J3_9RICK</name>
<proteinExistence type="predicted"/>
<dbReference type="EMBL" id="AXCJ01000003">
    <property type="protein sequence ID" value="ETO91532.1"/>
    <property type="molecule type" value="Genomic_DNA"/>
</dbReference>
<protein>
    <submittedName>
        <fullName evidence="2">Uncharacterized protein</fullName>
    </submittedName>
</protein>
<gene>
    <name evidence="2" type="ORF">P857_185</name>
</gene>
<dbReference type="AlphaFoldDB" id="W2V1J3"/>
<sequence length="52" mass="5828">MDQCIYNLPNPYLPLKSVFCFFVAFAFLTCFCKTGLTVSAETIPSYSVIGHE</sequence>
<comment type="caution">
    <text evidence="2">The sequence shown here is derived from an EMBL/GenBank/DDBJ whole genome shotgun (WGS) entry which is preliminary data.</text>
</comment>
<reference evidence="2 3" key="1">
    <citation type="journal article" date="2013" name="PLoS ONE">
        <title>Bacterial endosymbiosis in a chordate host: long-term co-evolution and conservation of secondary metabolism.</title>
        <authorList>
            <person name="Kwan J.C."/>
            <person name="Schmidt E.W."/>
        </authorList>
    </citation>
    <scope>NUCLEOTIDE SEQUENCE [LARGE SCALE GENOMIC DNA]</scope>
    <source>
        <strain evidence="3">L6</strain>
    </source>
</reference>
<dbReference type="Proteomes" id="UP000018951">
    <property type="component" value="Unassembled WGS sequence"/>
</dbReference>
<evidence type="ECO:0000313" key="2">
    <source>
        <dbReference type="EMBL" id="ETO91532.1"/>
    </source>
</evidence>
<keyword evidence="3" id="KW-1185">Reference proteome</keyword>
<feature type="transmembrane region" description="Helical" evidence="1">
    <location>
        <begin position="12"/>
        <end position="32"/>
    </location>
</feature>
<keyword evidence="1" id="KW-0812">Transmembrane</keyword>
<keyword evidence="1" id="KW-0472">Membrane</keyword>
<evidence type="ECO:0000256" key="1">
    <source>
        <dbReference type="SAM" id="Phobius"/>
    </source>
</evidence>
<organism evidence="2 3">
    <name type="scientific">Candidatus Xenolissoclinum pacificiensis L6</name>
    <dbReference type="NCBI Taxonomy" id="1401685"/>
    <lineage>
        <taxon>Bacteria</taxon>
        <taxon>Pseudomonadati</taxon>
        <taxon>Pseudomonadota</taxon>
        <taxon>Alphaproteobacteria</taxon>
        <taxon>Rickettsiales</taxon>
        <taxon>Anaplasmataceae</taxon>
        <taxon>Candidatus Xenolissoclinum</taxon>
    </lineage>
</organism>
<accession>W2V1J3</accession>
<keyword evidence="1" id="KW-1133">Transmembrane helix</keyword>
<evidence type="ECO:0000313" key="3">
    <source>
        <dbReference type="Proteomes" id="UP000018951"/>
    </source>
</evidence>